<protein>
    <submittedName>
        <fullName evidence="2">Uncharacterized protein LOC109719768</fullName>
    </submittedName>
</protein>
<sequence length="138" mass="15600">MGISSGSSHVPVPVLLPVRGTYSNGSDAEFIRSVSAGGGGRREAAAVDSNRCRQVYLRSYSFVKKRESIAARSRRFLRTVRRRMLLLAAFYRRRKSKGKKKKKGCRVLVKKKFMYGSFSALQYVLRRLFSCSPTSPTR</sequence>
<reference evidence="1" key="1">
    <citation type="journal article" date="2015" name="Nat. Genet.">
        <title>The pineapple genome and the evolution of CAM photosynthesis.</title>
        <authorList>
            <person name="Ming R."/>
            <person name="VanBuren R."/>
            <person name="Wai C.M."/>
            <person name="Tang H."/>
            <person name="Schatz M.C."/>
            <person name="Bowers J.E."/>
            <person name="Lyons E."/>
            <person name="Wang M.L."/>
            <person name="Chen J."/>
            <person name="Biggers E."/>
            <person name="Zhang J."/>
            <person name="Huang L."/>
            <person name="Zhang L."/>
            <person name="Miao W."/>
            <person name="Zhang J."/>
            <person name="Ye Z."/>
            <person name="Miao C."/>
            <person name="Lin Z."/>
            <person name="Wang H."/>
            <person name="Zhou H."/>
            <person name="Yim W.C."/>
            <person name="Priest H.D."/>
            <person name="Zheng C."/>
            <person name="Woodhouse M."/>
            <person name="Edger P.P."/>
            <person name="Guyot R."/>
            <person name="Guo H.B."/>
            <person name="Guo H."/>
            <person name="Zheng G."/>
            <person name="Singh R."/>
            <person name="Sharma A."/>
            <person name="Min X."/>
            <person name="Zheng Y."/>
            <person name="Lee H."/>
            <person name="Gurtowski J."/>
            <person name="Sedlazeck F.J."/>
            <person name="Harkess A."/>
            <person name="McKain M.R."/>
            <person name="Liao Z."/>
            <person name="Fang J."/>
            <person name="Liu J."/>
            <person name="Zhang X."/>
            <person name="Zhang Q."/>
            <person name="Hu W."/>
            <person name="Qin Y."/>
            <person name="Wang K."/>
            <person name="Chen L.Y."/>
            <person name="Shirley N."/>
            <person name="Lin Y.R."/>
            <person name="Liu L.Y."/>
            <person name="Hernandez A.G."/>
            <person name="Wright C.L."/>
            <person name="Bulone V."/>
            <person name="Tuskan G.A."/>
            <person name="Heath K."/>
            <person name="Zee F."/>
            <person name="Moore P.H."/>
            <person name="Sunkar R."/>
            <person name="Leebens-Mack J.H."/>
            <person name="Mockler T."/>
            <person name="Bennetzen J.L."/>
            <person name="Freeling M."/>
            <person name="Sankoff D."/>
            <person name="Paterson A.H."/>
            <person name="Zhu X."/>
            <person name="Yang X."/>
            <person name="Smith J.A."/>
            <person name="Cushman J.C."/>
            <person name="Paull R.E."/>
            <person name="Yu Q."/>
        </authorList>
    </citation>
    <scope>NUCLEOTIDE SEQUENCE [LARGE SCALE GENOMIC DNA]</scope>
    <source>
        <strain evidence="1">cv. F153</strain>
    </source>
</reference>
<gene>
    <name evidence="2" type="primary">LOC109719768</name>
</gene>
<dbReference type="AlphaFoldDB" id="A0A6P5G2W1"/>
<accession>A0A6P5G2W1</accession>
<dbReference type="PANTHER" id="PTHR35304">
    <property type="entry name" value="OS05G0120300 PROTEIN-RELATED"/>
    <property type="match status" value="1"/>
</dbReference>
<proteinExistence type="predicted"/>
<reference evidence="2" key="2">
    <citation type="submission" date="2025-08" db="UniProtKB">
        <authorList>
            <consortium name="RefSeq"/>
        </authorList>
    </citation>
    <scope>IDENTIFICATION</scope>
    <source>
        <tissue evidence="2">Leaf</tissue>
    </source>
</reference>
<name>A0A6P5G2W1_ANACO</name>
<dbReference type="GeneID" id="109719768"/>
<organism evidence="1 2">
    <name type="scientific">Ananas comosus</name>
    <name type="common">Pineapple</name>
    <name type="synonym">Ananas ananas</name>
    <dbReference type="NCBI Taxonomy" id="4615"/>
    <lineage>
        <taxon>Eukaryota</taxon>
        <taxon>Viridiplantae</taxon>
        <taxon>Streptophyta</taxon>
        <taxon>Embryophyta</taxon>
        <taxon>Tracheophyta</taxon>
        <taxon>Spermatophyta</taxon>
        <taxon>Magnoliopsida</taxon>
        <taxon>Liliopsida</taxon>
        <taxon>Poales</taxon>
        <taxon>Bromeliaceae</taxon>
        <taxon>Bromelioideae</taxon>
        <taxon>Ananas</taxon>
    </lineage>
</organism>
<keyword evidence="1" id="KW-1185">Reference proteome</keyword>
<dbReference type="Gramene" id="Aco014233.1.mrna1">
    <property type="protein sequence ID" value="Aco014233.1.mrna1.cds1"/>
    <property type="gene ID" value="Aco014233.1.path1"/>
</dbReference>
<evidence type="ECO:0000313" key="2">
    <source>
        <dbReference type="RefSeq" id="XP_020102167.1"/>
    </source>
</evidence>
<dbReference type="RefSeq" id="XP_020102167.1">
    <property type="nucleotide sequence ID" value="XM_020246578.1"/>
</dbReference>
<dbReference type="PANTHER" id="PTHR35304:SF1">
    <property type="entry name" value="OS05G0120300 PROTEIN"/>
    <property type="match status" value="1"/>
</dbReference>
<dbReference type="Proteomes" id="UP000515123">
    <property type="component" value="Linkage group 13"/>
</dbReference>
<evidence type="ECO:0000313" key="1">
    <source>
        <dbReference type="Proteomes" id="UP000515123"/>
    </source>
</evidence>